<gene>
    <name evidence="1" type="ORF">DPMN_139278</name>
</gene>
<keyword evidence="2" id="KW-1185">Reference proteome</keyword>
<comment type="caution">
    <text evidence="1">The sequence shown here is derived from an EMBL/GenBank/DDBJ whole genome shotgun (WGS) entry which is preliminary data.</text>
</comment>
<reference evidence="1" key="1">
    <citation type="journal article" date="2019" name="bioRxiv">
        <title>The Genome of the Zebra Mussel, Dreissena polymorpha: A Resource for Invasive Species Research.</title>
        <authorList>
            <person name="McCartney M.A."/>
            <person name="Auch B."/>
            <person name="Kono T."/>
            <person name="Mallez S."/>
            <person name="Zhang Y."/>
            <person name="Obille A."/>
            <person name="Becker A."/>
            <person name="Abrahante J.E."/>
            <person name="Garbe J."/>
            <person name="Badalamenti J.P."/>
            <person name="Herman A."/>
            <person name="Mangelson H."/>
            <person name="Liachko I."/>
            <person name="Sullivan S."/>
            <person name="Sone E.D."/>
            <person name="Koren S."/>
            <person name="Silverstein K.A.T."/>
            <person name="Beckman K.B."/>
            <person name="Gohl D.M."/>
        </authorList>
    </citation>
    <scope>NUCLEOTIDE SEQUENCE</scope>
    <source>
        <strain evidence="1">Duluth1</strain>
        <tissue evidence="1">Whole animal</tissue>
    </source>
</reference>
<dbReference type="EMBL" id="JAIWYP010000006">
    <property type="protein sequence ID" value="KAH3810880.1"/>
    <property type="molecule type" value="Genomic_DNA"/>
</dbReference>
<accession>A0A9D4G5F2</accession>
<evidence type="ECO:0000313" key="1">
    <source>
        <dbReference type="EMBL" id="KAH3810880.1"/>
    </source>
</evidence>
<proteinExistence type="predicted"/>
<name>A0A9D4G5F2_DREPO</name>
<sequence>MLSGNVQSGDRLHSGAFTLLPELDHCSGGFPLLPESKDASGGFPLLPDGSRCPLSMDVNFVWDPGGKQAMGPST</sequence>
<organism evidence="1 2">
    <name type="scientific">Dreissena polymorpha</name>
    <name type="common">Zebra mussel</name>
    <name type="synonym">Mytilus polymorpha</name>
    <dbReference type="NCBI Taxonomy" id="45954"/>
    <lineage>
        <taxon>Eukaryota</taxon>
        <taxon>Metazoa</taxon>
        <taxon>Spiralia</taxon>
        <taxon>Lophotrochozoa</taxon>
        <taxon>Mollusca</taxon>
        <taxon>Bivalvia</taxon>
        <taxon>Autobranchia</taxon>
        <taxon>Heteroconchia</taxon>
        <taxon>Euheterodonta</taxon>
        <taxon>Imparidentia</taxon>
        <taxon>Neoheterodontei</taxon>
        <taxon>Myida</taxon>
        <taxon>Dreissenoidea</taxon>
        <taxon>Dreissenidae</taxon>
        <taxon>Dreissena</taxon>
    </lineage>
</organism>
<dbReference type="Proteomes" id="UP000828390">
    <property type="component" value="Unassembled WGS sequence"/>
</dbReference>
<evidence type="ECO:0000313" key="2">
    <source>
        <dbReference type="Proteomes" id="UP000828390"/>
    </source>
</evidence>
<reference evidence="1" key="2">
    <citation type="submission" date="2020-11" db="EMBL/GenBank/DDBJ databases">
        <authorList>
            <person name="McCartney M.A."/>
            <person name="Auch B."/>
            <person name="Kono T."/>
            <person name="Mallez S."/>
            <person name="Becker A."/>
            <person name="Gohl D.M."/>
            <person name="Silverstein K.A.T."/>
            <person name="Koren S."/>
            <person name="Bechman K.B."/>
            <person name="Herman A."/>
            <person name="Abrahante J.E."/>
            <person name="Garbe J."/>
        </authorList>
    </citation>
    <scope>NUCLEOTIDE SEQUENCE</scope>
    <source>
        <strain evidence="1">Duluth1</strain>
        <tissue evidence="1">Whole animal</tissue>
    </source>
</reference>
<dbReference type="AlphaFoldDB" id="A0A9D4G5F2"/>
<protein>
    <submittedName>
        <fullName evidence="1">Uncharacterized protein</fullName>
    </submittedName>
</protein>